<dbReference type="EC" id="3.1.26.5" evidence="5"/>
<dbReference type="OrthoDB" id="46913at2759"/>
<dbReference type="Pfam" id="PF16953">
    <property type="entry name" value="PRORP"/>
    <property type="match status" value="1"/>
</dbReference>
<evidence type="ECO:0000256" key="8">
    <source>
        <dbReference type="ARBA" id="ARBA00022723"/>
    </source>
</evidence>
<dbReference type="GO" id="GO:0030678">
    <property type="term" value="C:mitochondrial ribonuclease P complex"/>
    <property type="evidence" value="ECO:0007669"/>
    <property type="project" value="TreeGrafter"/>
</dbReference>
<feature type="domain" description="PRORP" evidence="16">
    <location>
        <begin position="228"/>
        <end position="462"/>
    </location>
</feature>
<evidence type="ECO:0000256" key="4">
    <source>
        <dbReference type="ARBA" id="ARBA00007626"/>
    </source>
</evidence>
<dbReference type="EMBL" id="KQ435007">
    <property type="protein sequence ID" value="KZC13562.1"/>
    <property type="molecule type" value="Genomic_DNA"/>
</dbReference>
<evidence type="ECO:0000256" key="11">
    <source>
        <dbReference type="ARBA" id="ARBA00022842"/>
    </source>
</evidence>
<keyword evidence="10" id="KW-0862">Zinc</keyword>
<evidence type="ECO:0000256" key="12">
    <source>
        <dbReference type="ARBA" id="ARBA00022946"/>
    </source>
</evidence>
<keyword evidence="9" id="KW-0378">Hydrolase</keyword>
<keyword evidence="11" id="KW-0460">Magnesium</keyword>
<dbReference type="Proteomes" id="UP000076502">
    <property type="component" value="Unassembled WGS sequence"/>
</dbReference>
<evidence type="ECO:0000256" key="9">
    <source>
        <dbReference type="ARBA" id="ARBA00022801"/>
    </source>
</evidence>
<dbReference type="Gene3D" id="3.40.50.11980">
    <property type="match status" value="1"/>
</dbReference>
<dbReference type="InterPro" id="IPR011990">
    <property type="entry name" value="TPR-like_helical_dom_sf"/>
</dbReference>
<evidence type="ECO:0000256" key="10">
    <source>
        <dbReference type="ARBA" id="ARBA00022833"/>
    </source>
</evidence>
<dbReference type="GO" id="GO:0004526">
    <property type="term" value="F:ribonuclease P activity"/>
    <property type="evidence" value="ECO:0007669"/>
    <property type="project" value="UniProtKB-EC"/>
</dbReference>
<evidence type="ECO:0000313" key="17">
    <source>
        <dbReference type="EMBL" id="KZC13562.1"/>
    </source>
</evidence>
<dbReference type="CDD" id="cd18718">
    <property type="entry name" value="PIN_PRORP"/>
    <property type="match status" value="1"/>
</dbReference>
<comment type="cofactor">
    <cofactor evidence="2">
        <name>Mg(2+)</name>
        <dbReference type="ChEBI" id="CHEBI:18420"/>
    </cofactor>
</comment>
<keyword evidence="7" id="KW-0540">Nuclease</keyword>
<proteinExistence type="inferred from homology"/>
<keyword evidence="12" id="KW-0809">Transit peptide</keyword>
<gene>
    <name evidence="17" type="ORF">WN55_05114</name>
</gene>
<dbReference type="InterPro" id="IPR031595">
    <property type="entry name" value="PRORP_C"/>
</dbReference>
<evidence type="ECO:0000256" key="15">
    <source>
        <dbReference type="ARBA" id="ARBA00044559"/>
    </source>
</evidence>
<dbReference type="AlphaFoldDB" id="A0A154PNX9"/>
<evidence type="ECO:0000256" key="1">
    <source>
        <dbReference type="ARBA" id="ARBA00000928"/>
    </source>
</evidence>
<dbReference type="GO" id="GO:0046872">
    <property type="term" value="F:metal ion binding"/>
    <property type="evidence" value="ECO:0007669"/>
    <property type="project" value="UniProtKB-KW"/>
</dbReference>
<accession>A0A154PNX9</accession>
<sequence length="467" mass="53937">MEACKVLQKDIMKLTNYESHIADTFIMNMCCTEKFSNAGISFYKFLQNCYKPSIITTERFLSLYNYKNGPITEAEREYVLQVYKELRQEYKTLSGNLAEACITALCKVGEWEESIEIINTFEKEDTSEFLILGYSALIKCLLDQGNIELMFKYLIICCQKSSGLQHYVCSAYLKYCLKDKQTFNTNVEKLFSLWSKCGNVASIDTINEFIDTCNQLGWTAQITNIRSSVCMACRQKLSGPSLTEEDFNILSHSLLEKLFIDRQYQNTVPAELNNFMKFIQATKPYDVVLDVLNILCMRPQNKEYNKDALFRILEYFKKQNKKVLAIGRHHLRSLPFIQAAAKKATFFFVENVSNDDPFMLYASLTSGKNTIIVSRDFMRQHRYALHDGHLSTLFKKWQYTQQYICVLGKNGTVKLTEVHRCQSDLNYYFNSGAQKHGNSWHIPFSTTGLTKLDNVGHGNWACFRIGT</sequence>
<evidence type="ECO:0000313" key="18">
    <source>
        <dbReference type="Proteomes" id="UP000076502"/>
    </source>
</evidence>
<evidence type="ECO:0000256" key="2">
    <source>
        <dbReference type="ARBA" id="ARBA00001946"/>
    </source>
</evidence>
<keyword evidence="6" id="KW-0819">tRNA processing</keyword>
<keyword evidence="13" id="KW-0496">Mitochondrion</keyword>
<evidence type="ECO:0000256" key="6">
    <source>
        <dbReference type="ARBA" id="ARBA00022694"/>
    </source>
</evidence>
<evidence type="ECO:0000256" key="14">
    <source>
        <dbReference type="ARBA" id="ARBA00044536"/>
    </source>
</evidence>
<comment type="catalytic activity">
    <reaction evidence="1">
        <text>Endonucleolytic cleavage of RNA, removing 5'-extranucleotides from tRNA precursor.</text>
        <dbReference type="EC" id="3.1.26.5"/>
    </reaction>
</comment>
<evidence type="ECO:0000256" key="5">
    <source>
        <dbReference type="ARBA" id="ARBA00012179"/>
    </source>
</evidence>
<keyword evidence="8" id="KW-0479">Metal-binding</keyword>
<reference evidence="17 18" key="1">
    <citation type="submission" date="2015-07" db="EMBL/GenBank/DDBJ databases">
        <title>The genome of Dufourea novaeangliae.</title>
        <authorList>
            <person name="Pan H."/>
            <person name="Kapheim K."/>
        </authorList>
    </citation>
    <scope>NUCLEOTIDE SEQUENCE [LARGE SCALE GENOMIC DNA]</scope>
    <source>
        <strain evidence="17">0120121106</strain>
        <tissue evidence="17">Whole body</tissue>
    </source>
</reference>
<evidence type="ECO:0000256" key="3">
    <source>
        <dbReference type="ARBA" id="ARBA00004173"/>
    </source>
</evidence>
<dbReference type="PANTHER" id="PTHR13547">
    <property type="match status" value="1"/>
</dbReference>
<name>A0A154PNX9_DUFNO</name>
<organism evidence="17 18">
    <name type="scientific">Dufourea novaeangliae</name>
    <name type="common">Sweat bee</name>
    <dbReference type="NCBI Taxonomy" id="178035"/>
    <lineage>
        <taxon>Eukaryota</taxon>
        <taxon>Metazoa</taxon>
        <taxon>Ecdysozoa</taxon>
        <taxon>Arthropoda</taxon>
        <taxon>Hexapoda</taxon>
        <taxon>Insecta</taxon>
        <taxon>Pterygota</taxon>
        <taxon>Neoptera</taxon>
        <taxon>Endopterygota</taxon>
        <taxon>Hymenoptera</taxon>
        <taxon>Apocrita</taxon>
        <taxon>Aculeata</taxon>
        <taxon>Apoidea</taxon>
        <taxon>Anthophila</taxon>
        <taxon>Halictidae</taxon>
        <taxon>Rophitinae</taxon>
        <taxon>Dufourea</taxon>
    </lineage>
</organism>
<keyword evidence="18" id="KW-1185">Reference proteome</keyword>
<comment type="similarity">
    <text evidence="4">Belongs to the PPR family. P subfamily.</text>
</comment>
<dbReference type="GO" id="GO:0097745">
    <property type="term" value="P:mitochondrial tRNA 5'-end processing"/>
    <property type="evidence" value="ECO:0007669"/>
    <property type="project" value="TreeGrafter"/>
</dbReference>
<evidence type="ECO:0000259" key="16">
    <source>
        <dbReference type="Pfam" id="PF16953"/>
    </source>
</evidence>
<dbReference type="GO" id="GO:0001682">
    <property type="term" value="P:tRNA 5'-leader removal"/>
    <property type="evidence" value="ECO:0007669"/>
    <property type="project" value="TreeGrafter"/>
</dbReference>
<protein>
    <recommendedName>
        <fullName evidence="14">Mitochondrial ribonuclease P catalytic subunit</fullName>
        <ecNumber evidence="5">3.1.26.5</ecNumber>
    </recommendedName>
    <alternativeName>
        <fullName evidence="15">Mitochondrial ribonuclease P protein 3</fullName>
    </alternativeName>
</protein>
<dbReference type="STRING" id="178035.A0A154PNX9"/>
<dbReference type="PANTHER" id="PTHR13547:SF1">
    <property type="entry name" value="MITOCHONDRIAL RIBONUCLEASE P CATALYTIC SUBUNIT"/>
    <property type="match status" value="1"/>
</dbReference>
<dbReference type="Gene3D" id="1.25.40.10">
    <property type="entry name" value="Tetratricopeptide repeat domain"/>
    <property type="match status" value="1"/>
</dbReference>
<evidence type="ECO:0000256" key="7">
    <source>
        <dbReference type="ARBA" id="ARBA00022722"/>
    </source>
</evidence>
<evidence type="ECO:0000256" key="13">
    <source>
        <dbReference type="ARBA" id="ARBA00023128"/>
    </source>
</evidence>
<dbReference type="InterPro" id="IPR033495">
    <property type="entry name" value="MRPP3_PIN_dom"/>
</dbReference>
<comment type="subcellular location">
    <subcellularLocation>
        <location evidence="3">Mitochondrion</location>
    </subcellularLocation>
</comment>